<sequence length="255" mass="29060">MKWLNFCWYYNAFADNCVRAFSTVRNNLTHERTIQSVEEMQPIFAICQEEAIVASAEQSVNRSVPGFYTGESHHLQKSEWFFSLREQSQDLEIPEQFKTTKSVERCWKAQVLDIHAAELTVHEVYLFCEDGFLPPISASYATLRLKFHGTVSQSQHGLFYIPLPNGPTSAAHCESSTHKMEIHHGTSSMECRMLGTDRADCEGIVEESVRIAGSLMKKTKLKTRTCFLKMEFQQATAVMDRVNGIFPTENEEEGT</sequence>
<evidence type="ECO:0000313" key="1">
    <source>
        <dbReference type="EMBL" id="KRY79998.1"/>
    </source>
</evidence>
<dbReference type="AlphaFoldDB" id="A0A0V1F258"/>
<gene>
    <name evidence="1" type="ORF">T4A_6908</name>
</gene>
<protein>
    <submittedName>
        <fullName evidence="1">Uncharacterized protein</fullName>
    </submittedName>
</protein>
<evidence type="ECO:0000313" key="2">
    <source>
        <dbReference type="Proteomes" id="UP000054632"/>
    </source>
</evidence>
<name>A0A0V1F258_TRIPS</name>
<organism evidence="1 2">
    <name type="scientific">Trichinella pseudospiralis</name>
    <name type="common">Parasitic roundworm</name>
    <dbReference type="NCBI Taxonomy" id="6337"/>
    <lineage>
        <taxon>Eukaryota</taxon>
        <taxon>Metazoa</taxon>
        <taxon>Ecdysozoa</taxon>
        <taxon>Nematoda</taxon>
        <taxon>Enoplea</taxon>
        <taxon>Dorylaimia</taxon>
        <taxon>Trichinellida</taxon>
        <taxon>Trichinellidae</taxon>
        <taxon>Trichinella</taxon>
    </lineage>
</organism>
<dbReference type="EMBL" id="JYDR01000001">
    <property type="protein sequence ID" value="KRY79998.1"/>
    <property type="molecule type" value="Genomic_DNA"/>
</dbReference>
<accession>A0A0V1F258</accession>
<reference evidence="1 2" key="1">
    <citation type="submission" date="2015-01" db="EMBL/GenBank/DDBJ databases">
        <title>Evolution of Trichinella species and genotypes.</title>
        <authorList>
            <person name="Korhonen P.K."/>
            <person name="Edoardo P."/>
            <person name="Giuseppe L.R."/>
            <person name="Gasser R.B."/>
        </authorList>
    </citation>
    <scope>NUCLEOTIDE SEQUENCE [LARGE SCALE GENOMIC DNA]</scope>
    <source>
        <strain evidence="1">ISS13</strain>
    </source>
</reference>
<proteinExistence type="predicted"/>
<dbReference type="Proteomes" id="UP000054632">
    <property type="component" value="Unassembled WGS sequence"/>
</dbReference>
<comment type="caution">
    <text evidence="1">The sequence shown here is derived from an EMBL/GenBank/DDBJ whole genome shotgun (WGS) entry which is preliminary data.</text>
</comment>